<dbReference type="Proteomes" id="UP000270034">
    <property type="component" value="Chromosome"/>
</dbReference>
<dbReference type="EMBL" id="AP018515">
    <property type="protein sequence ID" value="BBC80403.1"/>
    <property type="molecule type" value="Genomic_DNA"/>
</dbReference>
<gene>
    <name evidence="1" type="ORF">AcetOrient_orf03064</name>
</gene>
<accession>A0A2Z5ZIS6</accession>
<reference evidence="1 2" key="1">
    <citation type="submission" date="2018-02" db="EMBL/GenBank/DDBJ databases">
        <title>Acetobacter orientalis genome.</title>
        <authorList>
            <person name="Nakashima N."/>
            <person name="Tamura T."/>
        </authorList>
    </citation>
    <scope>NUCLEOTIDE SEQUENCE [LARGE SCALE GENOMIC DNA]</scope>
    <source>
        <strain evidence="1 2">FAN1</strain>
    </source>
</reference>
<evidence type="ECO:0000313" key="1">
    <source>
        <dbReference type="EMBL" id="BBC80403.1"/>
    </source>
</evidence>
<name>A0A2Z5ZIS6_9PROT</name>
<protein>
    <submittedName>
        <fullName evidence="1">Acyl-CoA dehydrogenase</fullName>
    </submittedName>
</protein>
<sequence length="52" mass="5639">MGICNKGGLVGHDVFLPCHGCFAFLPTKQGWTEGKNPRIVQAKIFAPVQNPD</sequence>
<proteinExistence type="predicted"/>
<evidence type="ECO:0000313" key="2">
    <source>
        <dbReference type="Proteomes" id="UP000270034"/>
    </source>
</evidence>
<dbReference type="AlphaFoldDB" id="A0A2Z5ZIS6"/>
<dbReference type="KEGG" id="aot:AcetOri_orf03064"/>
<organism evidence="1 2">
    <name type="scientific">Acetobacter orientalis</name>
    <dbReference type="NCBI Taxonomy" id="146474"/>
    <lineage>
        <taxon>Bacteria</taxon>
        <taxon>Pseudomonadati</taxon>
        <taxon>Pseudomonadota</taxon>
        <taxon>Alphaproteobacteria</taxon>
        <taxon>Acetobacterales</taxon>
        <taxon>Acetobacteraceae</taxon>
        <taxon>Acetobacter</taxon>
    </lineage>
</organism>